<accession>A0ABN1X416</accession>
<sequence length="64" mass="7030">MKLPGRRSGSTGRPAQTRRRDADLSAKNIEEATVEACRTDYVVGAPERAAFDARARADEPEAQR</sequence>
<reference evidence="2 3" key="1">
    <citation type="journal article" date="2019" name="Int. J. Syst. Evol. Microbiol.">
        <title>The Global Catalogue of Microorganisms (GCM) 10K type strain sequencing project: providing services to taxonomists for standard genome sequencing and annotation.</title>
        <authorList>
            <consortium name="The Broad Institute Genomics Platform"/>
            <consortium name="The Broad Institute Genome Sequencing Center for Infectious Disease"/>
            <person name="Wu L."/>
            <person name="Ma J."/>
        </authorList>
    </citation>
    <scope>NUCLEOTIDE SEQUENCE [LARGE SCALE GENOMIC DNA]</scope>
    <source>
        <strain evidence="2 3">JCM 11448</strain>
    </source>
</reference>
<name>A0ABN1X416_9ACTN</name>
<organism evidence="2 3">
    <name type="scientific">Streptomyces javensis</name>
    <dbReference type="NCBI Taxonomy" id="114698"/>
    <lineage>
        <taxon>Bacteria</taxon>
        <taxon>Bacillati</taxon>
        <taxon>Actinomycetota</taxon>
        <taxon>Actinomycetes</taxon>
        <taxon>Kitasatosporales</taxon>
        <taxon>Streptomycetaceae</taxon>
        <taxon>Streptomyces</taxon>
        <taxon>Streptomyces violaceusniger group</taxon>
    </lineage>
</organism>
<evidence type="ECO:0000313" key="3">
    <source>
        <dbReference type="Proteomes" id="UP001500282"/>
    </source>
</evidence>
<gene>
    <name evidence="2" type="ORF">GCM10009579_51190</name>
</gene>
<comment type="caution">
    <text evidence="2">The sequence shown here is derived from an EMBL/GenBank/DDBJ whole genome shotgun (WGS) entry which is preliminary data.</text>
</comment>
<evidence type="ECO:0000256" key="1">
    <source>
        <dbReference type="SAM" id="MobiDB-lite"/>
    </source>
</evidence>
<proteinExistence type="predicted"/>
<dbReference type="EMBL" id="BAAAIH010000031">
    <property type="protein sequence ID" value="GAA1283561.1"/>
    <property type="molecule type" value="Genomic_DNA"/>
</dbReference>
<dbReference type="Proteomes" id="UP001500282">
    <property type="component" value="Unassembled WGS sequence"/>
</dbReference>
<protein>
    <submittedName>
        <fullName evidence="2">Uncharacterized protein</fullName>
    </submittedName>
</protein>
<feature type="region of interest" description="Disordered" evidence="1">
    <location>
        <begin position="1"/>
        <end position="26"/>
    </location>
</feature>
<keyword evidence="3" id="KW-1185">Reference proteome</keyword>
<evidence type="ECO:0000313" key="2">
    <source>
        <dbReference type="EMBL" id="GAA1283561.1"/>
    </source>
</evidence>